<dbReference type="EMBL" id="KU245542">
    <property type="protein sequence ID" value="ALT58067.1"/>
    <property type="molecule type" value="Genomic_DNA"/>
</dbReference>
<protein>
    <submittedName>
        <fullName evidence="1">Uncharacterized protein</fullName>
    </submittedName>
</protein>
<accession>A0A0U3CC76</accession>
<name>A0A0U3CC76_9CAUD</name>
<dbReference type="Proteomes" id="UP000224832">
    <property type="component" value="Segment"/>
</dbReference>
<sequence>MKTKTEIASMVREGLTSLSEKALAELTRLEKNNGETFKRLMQRQEKVGAAEAAAELLLAIAISAAAEFRPTNVQLTAKPGNCLSSASAQRSRESAGQVLDFLWRLENEPTVDTSYSLVYLGTCLPDYFLGFGGHVFAVPLSARPRKRDVKTGLLSSINVEEIYDESGEPVGESAYLGLAQAVEELFAGENMMESWMRSIVDLSESYAYFGVVRV</sequence>
<evidence type="ECO:0000313" key="1">
    <source>
        <dbReference type="EMBL" id="ALT58067.1"/>
    </source>
</evidence>
<proteinExistence type="predicted"/>
<evidence type="ECO:0000313" key="2">
    <source>
        <dbReference type="Proteomes" id="UP000224832"/>
    </source>
</evidence>
<gene>
    <name evidence="1" type="ORF">SM1_075</name>
</gene>
<organism evidence="1 2">
    <name type="scientific">Pseudomonas phage SM1</name>
    <dbReference type="NCBI Taxonomy" id="1772332"/>
    <lineage>
        <taxon>Viruses</taxon>
        <taxon>Duplodnaviria</taxon>
        <taxon>Heunggongvirae</taxon>
        <taxon>Uroviricota</taxon>
        <taxon>Caudoviricetes</taxon>
        <taxon>Samunavirus</taxon>
        <taxon>Samunavirus SM1</taxon>
    </lineage>
</organism>
<reference evidence="1 2" key="1">
    <citation type="submission" date="2015-12" db="EMBL/GenBank/DDBJ databases">
        <title>In silico genomic study of Pseudomonas phage SM1.</title>
        <authorList>
            <person name="Zawawi N.A.M."/>
            <person name="Mat-Arip Y."/>
            <person name="Wan-Jauhari W.K."/>
            <person name="Fauzi A.A."/>
            <person name="Yee F.J."/>
        </authorList>
    </citation>
    <scope>NUCLEOTIDE SEQUENCE [LARGE SCALE GENOMIC DNA]</scope>
</reference>
<keyword evidence="2" id="KW-1185">Reference proteome</keyword>